<accession>A0A3M8V2I2</accession>
<dbReference type="RefSeq" id="WP_123105541.1">
    <property type="nucleotide sequence ID" value="NZ_RIBZ01000544.1"/>
</dbReference>
<dbReference type="Proteomes" id="UP000275401">
    <property type="component" value="Unassembled WGS sequence"/>
</dbReference>
<gene>
    <name evidence="2" type="ORF">EEJ42_32585</name>
</gene>
<organism evidence="2 3">
    <name type="scientific">Streptomyces botrytidirepellens</name>
    <dbReference type="NCBI Taxonomy" id="2486417"/>
    <lineage>
        <taxon>Bacteria</taxon>
        <taxon>Bacillati</taxon>
        <taxon>Actinomycetota</taxon>
        <taxon>Actinomycetes</taxon>
        <taxon>Kitasatosporales</taxon>
        <taxon>Streptomycetaceae</taxon>
        <taxon>Streptomyces</taxon>
    </lineage>
</organism>
<keyword evidence="3" id="KW-1185">Reference proteome</keyword>
<evidence type="ECO:0000313" key="3">
    <source>
        <dbReference type="Proteomes" id="UP000275401"/>
    </source>
</evidence>
<name>A0A3M8V2I2_9ACTN</name>
<protein>
    <submittedName>
        <fullName evidence="2">Uncharacterized protein</fullName>
    </submittedName>
</protein>
<proteinExistence type="predicted"/>
<dbReference type="AlphaFoldDB" id="A0A3M8V2I2"/>
<reference evidence="2 3" key="1">
    <citation type="submission" date="2018-11" db="EMBL/GenBank/DDBJ databases">
        <title>The Potential of Streptomyces as Biocontrol Agents against the Tomato grey mould, Botrytis cinerea (Gray mold) Frontiers in Microbiology.</title>
        <authorList>
            <person name="Li D."/>
        </authorList>
    </citation>
    <scope>NUCLEOTIDE SEQUENCE [LARGE SCALE GENOMIC DNA]</scope>
    <source>
        <strain evidence="2 3">NEAU-LD23</strain>
    </source>
</reference>
<sequence length="146" mass="15090">MVHGRETNRRSGPARPCTVLMVALLAITLLHGLLSLGAVHPPPPSANHCGPGVLSPSASSEEDERSDPRPAARAAHELGRHPAGHPGSACATSVRSHRSLPTAPPHLAVAIDRARAADRTAGTAVSGSADETAPRRLPARDVVLRC</sequence>
<feature type="compositionally biased region" description="Basic and acidic residues" evidence="1">
    <location>
        <begin position="66"/>
        <end position="80"/>
    </location>
</feature>
<evidence type="ECO:0000313" key="2">
    <source>
        <dbReference type="EMBL" id="RNG11836.1"/>
    </source>
</evidence>
<evidence type="ECO:0000256" key="1">
    <source>
        <dbReference type="SAM" id="MobiDB-lite"/>
    </source>
</evidence>
<dbReference type="EMBL" id="RIBZ01000544">
    <property type="protein sequence ID" value="RNG11836.1"/>
    <property type="molecule type" value="Genomic_DNA"/>
</dbReference>
<feature type="region of interest" description="Disordered" evidence="1">
    <location>
        <begin position="42"/>
        <end position="101"/>
    </location>
</feature>
<comment type="caution">
    <text evidence="2">The sequence shown here is derived from an EMBL/GenBank/DDBJ whole genome shotgun (WGS) entry which is preliminary data.</text>
</comment>